<accession>A0ABR1ESH6</accession>
<dbReference type="EMBL" id="JAVFWL010000006">
    <property type="protein sequence ID" value="KAK6764851.1"/>
    <property type="molecule type" value="Genomic_DNA"/>
</dbReference>
<organism evidence="1 2">
    <name type="scientific">Necator americanus</name>
    <name type="common">Human hookworm</name>
    <dbReference type="NCBI Taxonomy" id="51031"/>
    <lineage>
        <taxon>Eukaryota</taxon>
        <taxon>Metazoa</taxon>
        <taxon>Ecdysozoa</taxon>
        <taxon>Nematoda</taxon>
        <taxon>Chromadorea</taxon>
        <taxon>Rhabditida</taxon>
        <taxon>Rhabditina</taxon>
        <taxon>Rhabditomorpha</taxon>
        <taxon>Strongyloidea</taxon>
        <taxon>Ancylostomatidae</taxon>
        <taxon>Bunostominae</taxon>
        <taxon>Necator</taxon>
    </lineage>
</organism>
<dbReference type="Proteomes" id="UP001303046">
    <property type="component" value="Unassembled WGS sequence"/>
</dbReference>
<sequence>MKKVVLDFSTDLFDSHVNLPLHHMEEDEHVIPEVLPSKIRHAIMSVKNRTSPGPDKIKSEHLKNFPPILIITLARLFTLYLSELKVSRQRKSSRSMQLYKKGIHMTSATVT</sequence>
<evidence type="ECO:0000313" key="1">
    <source>
        <dbReference type="EMBL" id="KAK6764851.1"/>
    </source>
</evidence>
<reference evidence="1 2" key="1">
    <citation type="submission" date="2023-08" db="EMBL/GenBank/DDBJ databases">
        <title>A Necator americanus chromosomal reference genome.</title>
        <authorList>
            <person name="Ilik V."/>
            <person name="Petrzelkova K.J."/>
            <person name="Pardy F."/>
            <person name="Fuh T."/>
            <person name="Niatou-Singa F.S."/>
            <person name="Gouil Q."/>
            <person name="Baker L."/>
            <person name="Ritchie M.E."/>
            <person name="Jex A.R."/>
            <person name="Gazzola D."/>
            <person name="Li H."/>
            <person name="Toshio Fujiwara R."/>
            <person name="Zhan B."/>
            <person name="Aroian R.V."/>
            <person name="Pafco B."/>
            <person name="Schwarz E.M."/>
        </authorList>
    </citation>
    <scope>NUCLEOTIDE SEQUENCE [LARGE SCALE GENOMIC DNA]</scope>
    <source>
        <strain evidence="1 2">Aroian</strain>
        <tissue evidence="1">Whole animal</tissue>
    </source>
</reference>
<keyword evidence="2" id="KW-1185">Reference proteome</keyword>
<comment type="caution">
    <text evidence="1">The sequence shown here is derived from an EMBL/GenBank/DDBJ whole genome shotgun (WGS) entry which is preliminary data.</text>
</comment>
<name>A0ABR1ESH6_NECAM</name>
<protein>
    <recommendedName>
        <fullName evidence="3">Reverse transcriptase domain-containing protein</fullName>
    </recommendedName>
</protein>
<gene>
    <name evidence="1" type="primary">Necator_chrX.g25137</name>
    <name evidence="1" type="ORF">RB195_024971</name>
</gene>
<evidence type="ECO:0000313" key="2">
    <source>
        <dbReference type="Proteomes" id="UP001303046"/>
    </source>
</evidence>
<evidence type="ECO:0008006" key="3">
    <source>
        <dbReference type="Google" id="ProtNLM"/>
    </source>
</evidence>
<proteinExistence type="predicted"/>